<name>A0AAV2TLL3_CALDB</name>
<gene>
    <name evidence="2" type="ORF">CDAUBV1_LOCUS11596</name>
</gene>
<evidence type="ECO:0000256" key="1">
    <source>
        <dbReference type="ARBA" id="ARBA00009625"/>
    </source>
</evidence>
<evidence type="ECO:0000313" key="3">
    <source>
        <dbReference type="Proteomes" id="UP001497525"/>
    </source>
</evidence>
<dbReference type="Gene3D" id="1.20.5.170">
    <property type="match status" value="1"/>
</dbReference>
<organism evidence="2 3">
    <name type="scientific">Calicophoron daubneyi</name>
    <name type="common">Rumen fluke</name>
    <name type="synonym">Paramphistomum daubneyi</name>
    <dbReference type="NCBI Taxonomy" id="300641"/>
    <lineage>
        <taxon>Eukaryota</taxon>
        <taxon>Metazoa</taxon>
        <taxon>Spiralia</taxon>
        <taxon>Lophotrochozoa</taxon>
        <taxon>Platyhelminthes</taxon>
        <taxon>Trematoda</taxon>
        <taxon>Digenea</taxon>
        <taxon>Plagiorchiida</taxon>
        <taxon>Pronocephalata</taxon>
        <taxon>Paramphistomoidea</taxon>
        <taxon>Paramphistomidae</taxon>
        <taxon>Calicophoron</taxon>
    </lineage>
</organism>
<dbReference type="Proteomes" id="UP001497525">
    <property type="component" value="Unassembled WGS sequence"/>
</dbReference>
<dbReference type="GO" id="GO:0005525">
    <property type="term" value="F:GTP binding"/>
    <property type="evidence" value="ECO:0007669"/>
    <property type="project" value="InterPro"/>
</dbReference>
<reference evidence="2" key="1">
    <citation type="submission" date="2024-06" db="EMBL/GenBank/DDBJ databases">
        <authorList>
            <person name="Liu X."/>
            <person name="Lenzi L."/>
            <person name="Haldenby T S."/>
            <person name="Uol C."/>
        </authorList>
    </citation>
    <scope>NUCLEOTIDE SEQUENCE</scope>
</reference>
<dbReference type="CDD" id="cd03114">
    <property type="entry name" value="MMAA-like"/>
    <property type="match status" value="1"/>
</dbReference>
<dbReference type="SUPFAM" id="SSF52540">
    <property type="entry name" value="P-loop containing nucleoside triphosphate hydrolases"/>
    <property type="match status" value="2"/>
</dbReference>
<dbReference type="Gene3D" id="3.40.50.300">
    <property type="entry name" value="P-loop containing nucleotide triphosphate hydrolases"/>
    <property type="match status" value="1"/>
</dbReference>
<dbReference type="NCBIfam" id="NF006958">
    <property type="entry name" value="PRK09435.1"/>
    <property type="match status" value="1"/>
</dbReference>
<dbReference type="AlphaFoldDB" id="A0AAV2TLL3"/>
<proteinExistence type="inferred from homology"/>
<evidence type="ECO:0000313" key="2">
    <source>
        <dbReference type="EMBL" id="CAL5137268.1"/>
    </source>
</evidence>
<comment type="similarity">
    <text evidence="1">Belongs to the SIMIBI class G3E GTPase family. ArgK/MeaB subfamily.</text>
</comment>
<dbReference type="Pfam" id="PF03308">
    <property type="entry name" value="MeaB"/>
    <property type="match status" value="2"/>
</dbReference>
<comment type="caution">
    <text evidence="2">The sequence shown here is derived from an EMBL/GenBank/DDBJ whole genome shotgun (WGS) entry which is preliminary data.</text>
</comment>
<dbReference type="PANTHER" id="PTHR23408">
    <property type="entry name" value="METHYLMALONYL-COA MUTASE"/>
    <property type="match status" value="1"/>
</dbReference>
<accession>A0AAV2TLL3</accession>
<dbReference type="PANTHER" id="PTHR23408:SF3">
    <property type="entry name" value="METHYLMALONIC ACIDURIA TYPE A PROTEIN, MITOCHONDRIAL"/>
    <property type="match status" value="1"/>
</dbReference>
<dbReference type="EMBL" id="CAXLJL010000378">
    <property type="protein sequence ID" value="CAL5137268.1"/>
    <property type="molecule type" value="Genomic_DNA"/>
</dbReference>
<dbReference type="GO" id="GO:0005737">
    <property type="term" value="C:cytoplasm"/>
    <property type="evidence" value="ECO:0007669"/>
    <property type="project" value="TreeGrafter"/>
</dbReference>
<protein>
    <submittedName>
        <fullName evidence="2">Uncharacterized protein</fullName>
    </submittedName>
</protein>
<dbReference type="InterPro" id="IPR005129">
    <property type="entry name" value="GTPase_ArgK"/>
</dbReference>
<sequence>MLSRFSQVYRLCSAELSANFVRGSCSSTLYHTQSSRPDGTSVLSVRRQLSQLAVDEMSQADLLTKCLIEGNRRSLSQAITLVESRNSGRRRVGQLILNNVMRYLSDQEQKEGRYTLRVGLSGPPGAGKSTFIEAFGSRLTGAVSWNTSSASTSKFKCGCQIPAHVPNEKHRVAVLAVDPSSVSTGGSLLADKTRMPLLSANLDAYVRPSPSGGTLGGVARSTNEAVLLCEAAGYDIVLVETVGVGQSEFAVADMVDIFVLIIPPAGGDELQGIKRGIVEVADIVLVNKADGSLMQAARRIETEYRNAMHYQRQRREDWTPPVMLVSSFEGTGLSEFWLKVLEFKQNQLQNNCFQLERKKQMKVWMWNYIKEGMWANFKNHPLVRKKLPELEELVLSGALQPGPAAEELIELFSKT</sequence>
<dbReference type="GO" id="GO:0003924">
    <property type="term" value="F:GTPase activity"/>
    <property type="evidence" value="ECO:0007669"/>
    <property type="project" value="InterPro"/>
</dbReference>
<dbReference type="Gene3D" id="1.10.287.130">
    <property type="match status" value="1"/>
</dbReference>
<dbReference type="InterPro" id="IPR027417">
    <property type="entry name" value="P-loop_NTPase"/>
</dbReference>